<dbReference type="SMART" id="SM00827">
    <property type="entry name" value="PKS_AT"/>
    <property type="match status" value="1"/>
</dbReference>
<dbReference type="Pfam" id="PF00550">
    <property type="entry name" value="PP-binding"/>
    <property type="match status" value="1"/>
</dbReference>
<keyword evidence="3" id="KW-0597">Phosphoprotein</keyword>
<dbReference type="Gene3D" id="3.40.50.720">
    <property type="entry name" value="NAD(P)-binding Rossmann-like Domain"/>
    <property type="match status" value="1"/>
</dbReference>
<gene>
    <name evidence="12" type="ORF">POF50_032505</name>
</gene>
<evidence type="ECO:0000256" key="1">
    <source>
        <dbReference type="ARBA" id="ARBA00001957"/>
    </source>
</evidence>
<dbReference type="SMART" id="SM00823">
    <property type="entry name" value="PKS_PP"/>
    <property type="match status" value="1"/>
</dbReference>
<dbReference type="InterPro" id="IPR036736">
    <property type="entry name" value="ACP-like_sf"/>
</dbReference>
<dbReference type="Gene3D" id="3.40.366.10">
    <property type="entry name" value="Malonyl-Coenzyme A Acyl Carrier Protein, domain 2"/>
    <property type="match status" value="1"/>
</dbReference>
<dbReference type="Pfam" id="PF16197">
    <property type="entry name" value="KAsynt_C_assoc"/>
    <property type="match status" value="1"/>
</dbReference>
<dbReference type="PROSITE" id="PS52004">
    <property type="entry name" value="KS3_2"/>
    <property type="match status" value="1"/>
</dbReference>
<dbReference type="GO" id="GO:0006633">
    <property type="term" value="P:fatty acid biosynthetic process"/>
    <property type="evidence" value="ECO:0007669"/>
    <property type="project" value="TreeGrafter"/>
</dbReference>
<dbReference type="Gene3D" id="3.40.50.1820">
    <property type="entry name" value="alpha/beta hydrolase"/>
    <property type="match status" value="1"/>
</dbReference>
<dbReference type="InterPro" id="IPR020806">
    <property type="entry name" value="PKS_PP-bd"/>
</dbReference>
<dbReference type="PANTHER" id="PTHR43775:SF51">
    <property type="entry name" value="INACTIVE PHENOLPHTHIOCEROL SYNTHESIS POLYKETIDE SYNTHASE TYPE I PKS1-RELATED"/>
    <property type="match status" value="1"/>
</dbReference>
<dbReference type="Pfam" id="PF00109">
    <property type="entry name" value="ketoacyl-synt"/>
    <property type="match status" value="1"/>
</dbReference>
<dbReference type="Pfam" id="PF08990">
    <property type="entry name" value="Docking"/>
    <property type="match status" value="1"/>
</dbReference>
<feature type="region of interest" description="Disordered" evidence="9">
    <location>
        <begin position="604"/>
        <end position="624"/>
    </location>
</feature>
<comment type="cofactor">
    <cofactor evidence="1">
        <name>pantetheine 4'-phosphate</name>
        <dbReference type="ChEBI" id="CHEBI:47942"/>
    </cofactor>
</comment>
<dbReference type="InterPro" id="IPR014030">
    <property type="entry name" value="Ketoacyl_synth_N"/>
</dbReference>
<evidence type="ECO:0000256" key="2">
    <source>
        <dbReference type="ARBA" id="ARBA00022450"/>
    </source>
</evidence>
<keyword evidence="2" id="KW-0596">Phosphopantetheine</keyword>
<evidence type="ECO:0000256" key="6">
    <source>
        <dbReference type="ARBA" id="ARBA00023268"/>
    </source>
</evidence>
<feature type="region of interest" description="Disordered" evidence="9">
    <location>
        <begin position="1557"/>
        <end position="1590"/>
    </location>
</feature>
<keyword evidence="7" id="KW-0012">Acyltransferase</keyword>
<dbReference type="InterPro" id="IPR050091">
    <property type="entry name" value="PKS_NRPS_Biosynth_Enz"/>
</dbReference>
<feature type="domain" description="Ketosynthase family 3 (KS3)" evidence="11">
    <location>
        <begin position="33"/>
        <end position="454"/>
    </location>
</feature>
<dbReference type="Gene3D" id="3.40.47.10">
    <property type="match status" value="1"/>
</dbReference>
<dbReference type="InterPro" id="IPR036299">
    <property type="entry name" value="Polyketide_synth_docking_sf"/>
</dbReference>
<dbReference type="PROSITE" id="PS50075">
    <property type="entry name" value="CARRIER"/>
    <property type="match status" value="1"/>
</dbReference>
<feature type="domain" description="Carrier" evidence="10">
    <location>
        <begin position="1481"/>
        <end position="1556"/>
    </location>
</feature>
<dbReference type="SUPFAM" id="SSF51735">
    <property type="entry name" value="NAD(P)-binding Rossmann-fold domains"/>
    <property type="match status" value="2"/>
</dbReference>
<evidence type="ECO:0000256" key="5">
    <source>
        <dbReference type="ARBA" id="ARBA00023194"/>
    </source>
</evidence>
<dbReference type="CDD" id="cd00833">
    <property type="entry name" value="PKS"/>
    <property type="match status" value="1"/>
</dbReference>
<dbReference type="InterPro" id="IPR020841">
    <property type="entry name" value="PKS_Beta-ketoAc_synthase_dom"/>
</dbReference>
<evidence type="ECO:0000313" key="12">
    <source>
        <dbReference type="EMBL" id="MDI5974012.1"/>
    </source>
</evidence>
<name>A0AA90HCU0_9ACTN</name>
<dbReference type="InterPro" id="IPR036291">
    <property type="entry name" value="NAD(P)-bd_dom_sf"/>
</dbReference>
<dbReference type="SMART" id="SM00825">
    <property type="entry name" value="PKS_KS"/>
    <property type="match status" value="1"/>
</dbReference>
<dbReference type="InterPro" id="IPR057326">
    <property type="entry name" value="KR_dom"/>
</dbReference>
<dbReference type="SUPFAM" id="SSF52151">
    <property type="entry name" value="FabD/lysophospholipase-like"/>
    <property type="match status" value="1"/>
</dbReference>
<dbReference type="EMBL" id="JABXJJ020000058">
    <property type="protein sequence ID" value="MDI5974012.1"/>
    <property type="molecule type" value="Genomic_DNA"/>
</dbReference>
<dbReference type="GO" id="GO:0033068">
    <property type="term" value="P:macrolide biosynthetic process"/>
    <property type="evidence" value="ECO:0007669"/>
    <property type="project" value="UniProtKB-ARBA"/>
</dbReference>
<dbReference type="GO" id="GO:0004312">
    <property type="term" value="F:fatty acid synthase activity"/>
    <property type="evidence" value="ECO:0007669"/>
    <property type="project" value="TreeGrafter"/>
</dbReference>
<keyword evidence="5" id="KW-0045">Antibiotic biosynthesis</keyword>
<dbReference type="SUPFAM" id="SSF47336">
    <property type="entry name" value="ACP-like"/>
    <property type="match status" value="1"/>
</dbReference>
<dbReference type="Gene3D" id="3.30.70.3290">
    <property type="match status" value="1"/>
</dbReference>
<keyword evidence="8" id="KW-0175">Coiled coil</keyword>
<proteinExistence type="predicted"/>
<feature type="compositionally biased region" description="Low complexity" evidence="9">
    <location>
        <begin position="1557"/>
        <end position="1567"/>
    </location>
</feature>
<dbReference type="InterPro" id="IPR016035">
    <property type="entry name" value="Acyl_Trfase/lysoPLipase"/>
</dbReference>
<dbReference type="Pfam" id="PF08659">
    <property type="entry name" value="KR"/>
    <property type="match status" value="1"/>
</dbReference>
<evidence type="ECO:0000256" key="3">
    <source>
        <dbReference type="ARBA" id="ARBA00022553"/>
    </source>
</evidence>
<comment type="caution">
    <text evidence="12">The sequence shown here is derived from an EMBL/GenBank/DDBJ whole genome shotgun (WGS) entry which is preliminary data.</text>
</comment>
<keyword evidence="6" id="KW-0511">Multifunctional enzyme</keyword>
<evidence type="ECO:0000256" key="7">
    <source>
        <dbReference type="ARBA" id="ARBA00023315"/>
    </source>
</evidence>
<dbReference type="GO" id="GO:0031177">
    <property type="term" value="F:phosphopantetheine binding"/>
    <property type="evidence" value="ECO:0007669"/>
    <property type="project" value="InterPro"/>
</dbReference>
<dbReference type="SUPFAM" id="SSF101173">
    <property type="entry name" value="Docking domain B of the erythromycin polyketide synthase (DEBS)"/>
    <property type="match status" value="1"/>
</dbReference>
<dbReference type="Pfam" id="PF00698">
    <property type="entry name" value="Acyl_transf_1"/>
    <property type="match status" value="1"/>
</dbReference>
<dbReference type="InterPro" id="IPR001227">
    <property type="entry name" value="Ac_transferase_dom_sf"/>
</dbReference>
<reference evidence="12" key="1">
    <citation type="submission" date="2023-05" db="EMBL/GenBank/DDBJ databases">
        <title>Streptantibioticus silvisoli sp. nov., acidotolerant actinomycetes 1 from pine litter.</title>
        <authorList>
            <person name="Swiecimska M."/>
            <person name="Golinska P."/>
            <person name="Sangal V."/>
            <person name="Wachnowicz B."/>
            <person name="Goodfellow M."/>
        </authorList>
    </citation>
    <scope>NUCLEOTIDE SEQUENCE</scope>
    <source>
        <strain evidence="12">SL13</strain>
    </source>
</reference>
<dbReference type="InterPro" id="IPR016039">
    <property type="entry name" value="Thiolase-like"/>
</dbReference>
<organism evidence="12">
    <name type="scientific">Streptantibioticus silvisoli</name>
    <dbReference type="NCBI Taxonomy" id="2705255"/>
    <lineage>
        <taxon>Bacteria</taxon>
        <taxon>Bacillati</taxon>
        <taxon>Actinomycetota</taxon>
        <taxon>Actinomycetes</taxon>
        <taxon>Kitasatosporales</taxon>
        <taxon>Streptomycetaceae</taxon>
        <taxon>Streptantibioticus</taxon>
    </lineage>
</organism>
<dbReference type="InterPro" id="IPR015083">
    <property type="entry name" value="NorB/c/GfsB-D-like_docking"/>
</dbReference>
<dbReference type="Pfam" id="PF02801">
    <property type="entry name" value="Ketoacyl-synt_C"/>
    <property type="match status" value="1"/>
</dbReference>
<dbReference type="SMART" id="SM00822">
    <property type="entry name" value="PKS_KR"/>
    <property type="match status" value="1"/>
</dbReference>
<protein>
    <submittedName>
        <fullName evidence="12">SDR family NAD(P)-dependent oxidoreductase</fullName>
    </submittedName>
</protein>
<evidence type="ECO:0000259" key="11">
    <source>
        <dbReference type="PROSITE" id="PS52004"/>
    </source>
</evidence>
<dbReference type="SUPFAM" id="SSF55048">
    <property type="entry name" value="Probable ACP-binding domain of malonyl-CoA ACP transacylase"/>
    <property type="match status" value="1"/>
</dbReference>
<dbReference type="PANTHER" id="PTHR43775">
    <property type="entry name" value="FATTY ACID SYNTHASE"/>
    <property type="match status" value="1"/>
</dbReference>
<evidence type="ECO:0000256" key="4">
    <source>
        <dbReference type="ARBA" id="ARBA00022679"/>
    </source>
</evidence>
<dbReference type="InterPro" id="IPR009081">
    <property type="entry name" value="PP-bd_ACP"/>
</dbReference>
<evidence type="ECO:0000256" key="9">
    <source>
        <dbReference type="SAM" id="MobiDB-lite"/>
    </source>
</evidence>
<dbReference type="InterPro" id="IPR016036">
    <property type="entry name" value="Malonyl_transacylase_ACP-bd"/>
</dbReference>
<evidence type="ECO:0000256" key="8">
    <source>
        <dbReference type="SAM" id="Coils"/>
    </source>
</evidence>
<dbReference type="RefSeq" id="WP_271313313.1">
    <property type="nucleotide sequence ID" value="NZ_JABXJJ020000058.1"/>
</dbReference>
<sequence>MAGEDKLREYLQRATTELADARNRLAEADAREHEPIAVIGMSCRFPDAEGVDAYWQLLREGRSARIGQVPPGRFDAAPRPGEAYTPREGAFLPDVAGWDAEFFGFSSREALRMDPQQRMLMELAWEAMEDAGTPPPSLAGSRTGVLLGFSDAFQYGQVAAERQGTDVYADPFMGQGSLASVVAGRLAYHFDLRGPTLSLDTACSSSLVATHLAVQALRNGECDYALAGGGYLALHRFLYVYSCATSLLSPTNRCHTFDTGADGYLMGEGGGLVMLARLSDALRDGHRVRAVIRGSSVNQDGRSNGLTAPSRSAQEQVIRQALAAAGTTPAEVDYVEAHGSGTPLGDEIELGALNDVFGNRRADRPLHVGAVKTNIGHTHTAAGVAGLIKTVLVLENGLVPPNLNMADPAEAVLAGGAVRPAAGLTALPVAERSPVAGVSSFGWSGTNAHIVLEAAPAVPAAAPRDEPAVPELLPVSAAGAPALAAQLARLAGHVGHADLAEVAHTLRGGRAEHEHRRAVVATDTADATARLAAAAGTPGVRRLARRPRVAFLLPGVGDQYRGLGRALYRAEPVFAAAADECLALAADRCGVDLRAVLLAEPPADEDAPQVFPGRGEPGPGDADDPLEHAEVAHPFLFTVQYALARLLGHRGITPDLLIGYSLGEYVAACLAGVFTLPDALWLVGERARLIAAAPAGRMLAVAAGGDEVRRSLADCGARVDVAALNGPRMTVLSGAPQEIESARARLVADGTAARVLRSAHAFHSSLLHPAQDKLAALVASVPRRAPRVGIVSNVTGAPLTDEQATDPGYWAEHLCRPVRFARSVEHCVDSGIDAYVELGAGQTLGGLVRQNVTGDARPTVLGTLPAPWPARDRPEENTGVLETCGRLWEIGVDLDWSALRRGTPRLTRLPAYPFQRTPFWPERAEAAVRAAVEAPGDGLGYVPAWRHDLTRLPADRAAPAGTLVVFADEGGIGTGLADLAEAAGLRVVEVAAGEPGTGTRRDGRRLVIDPAVPGHYHDVFAAVDPAHDGPVQVVHLWSLGGPARRAVFAGDAELRAAVRRGFDTLLLAVQALGGQPTGRQVRLLTVTAGAAEVVGGDATAPEQAMAHGLGLGVRSEYPELAWRGVDLSASAGVPESAAALAAELGRGPWEFADPAAEPALVAWRGGRRWLKGWAELPLDPAGTDAGTPWQADGAYLITGGTRGLGMALARHLVHRGVRRLALVGRTDLRGTPTGRTAAVLRDVAELEAAGARVLLLTADAGVPDDLRGALRRAQEEFGALHGVVHCAGVPGGGLTQRRTVAGAGEVLAPKVLAMGPLAELVGPDTPARSRPKLLVLYSSIATVFGGVGEGDYCAANSVLDAYGTALAAAAPDTQVITVAWGQWQHDDWQGEQAGTVFAEQSAYRRRYGFTDDAGCAVLDRLVDGSAGGVRGSVVALRQPLPAAVREWAAMNDLDELAAGSAAVATGSARFPRPPLRTDFAAPRPGLQTAIAEVWGDYLGIDQVGVNDPFFDLGGTSLVGMAMVTALERLLDRRIAPALLFEHPTVATFTAALDAAGEEPAAVAAGSSRGERRRRAGGTRTSGTQKRGHRD</sequence>
<dbReference type="InterPro" id="IPR032821">
    <property type="entry name" value="PKS_assoc"/>
</dbReference>
<dbReference type="InterPro" id="IPR014031">
    <property type="entry name" value="Ketoacyl_synth_C"/>
</dbReference>
<accession>A0AA90HCU0</accession>
<evidence type="ECO:0000259" key="10">
    <source>
        <dbReference type="PROSITE" id="PS50075"/>
    </source>
</evidence>
<feature type="coiled-coil region" evidence="8">
    <location>
        <begin position="4"/>
        <end position="31"/>
    </location>
</feature>
<dbReference type="InterPro" id="IPR029058">
    <property type="entry name" value="AB_hydrolase_fold"/>
</dbReference>
<dbReference type="InterPro" id="IPR014043">
    <property type="entry name" value="Acyl_transferase_dom"/>
</dbReference>
<dbReference type="SUPFAM" id="SSF53901">
    <property type="entry name" value="Thiolase-like"/>
    <property type="match status" value="1"/>
</dbReference>
<dbReference type="InterPro" id="IPR013968">
    <property type="entry name" value="PKS_KR"/>
</dbReference>
<keyword evidence="4" id="KW-0808">Transferase</keyword>